<dbReference type="Pfam" id="PF07394">
    <property type="entry name" value="DUF1501"/>
    <property type="match status" value="1"/>
</dbReference>
<dbReference type="AlphaFoldDB" id="A0AA35R7R2"/>
<evidence type="ECO:0008006" key="3">
    <source>
        <dbReference type="Google" id="ProtNLM"/>
    </source>
</evidence>
<dbReference type="InterPro" id="IPR017850">
    <property type="entry name" value="Alkaline_phosphatase_core_sf"/>
</dbReference>
<dbReference type="Proteomes" id="UP001174909">
    <property type="component" value="Unassembled WGS sequence"/>
</dbReference>
<keyword evidence="2" id="KW-1185">Reference proteome</keyword>
<dbReference type="PANTHER" id="PTHR43737:SF1">
    <property type="entry name" value="DUF1501 DOMAIN-CONTAINING PROTEIN"/>
    <property type="match status" value="1"/>
</dbReference>
<reference evidence="1" key="1">
    <citation type="submission" date="2023-03" db="EMBL/GenBank/DDBJ databases">
        <authorList>
            <person name="Steffen K."/>
            <person name="Cardenas P."/>
        </authorList>
    </citation>
    <scope>NUCLEOTIDE SEQUENCE</scope>
</reference>
<sequence>MARRLVEAGVKFVEVSLDGWDTHENNFERTKELLALVDPAFAMLVKDLAERDILEETVVLWLGEFGRTPKINNNDGRDHHTTGWSAVVAGGATRGGQVIGSTNEDGTEVVSDAVRVPDLFASLCFALGIDADEENYSRSGRPIRVVDDGTVIEELFKA</sequence>
<gene>
    <name evidence="1" type="ORF">GBAR_LOCUS4690</name>
</gene>
<accession>A0AA35R7R2</accession>
<protein>
    <recommendedName>
        <fullName evidence="3">DUF1501 domain-containing protein</fullName>
    </recommendedName>
</protein>
<comment type="caution">
    <text evidence="1">The sequence shown here is derived from an EMBL/GenBank/DDBJ whole genome shotgun (WGS) entry which is preliminary data.</text>
</comment>
<evidence type="ECO:0000313" key="2">
    <source>
        <dbReference type="Proteomes" id="UP001174909"/>
    </source>
</evidence>
<proteinExistence type="predicted"/>
<organism evidence="1 2">
    <name type="scientific">Geodia barretti</name>
    <name type="common">Barrett's horny sponge</name>
    <dbReference type="NCBI Taxonomy" id="519541"/>
    <lineage>
        <taxon>Eukaryota</taxon>
        <taxon>Metazoa</taxon>
        <taxon>Porifera</taxon>
        <taxon>Demospongiae</taxon>
        <taxon>Heteroscleromorpha</taxon>
        <taxon>Tetractinellida</taxon>
        <taxon>Astrophorina</taxon>
        <taxon>Geodiidae</taxon>
        <taxon>Geodia</taxon>
    </lineage>
</organism>
<name>A0AA35R7R2_GEOBA</name>
<dbReference type="InterPro" id="IPR010869">
    <property type="entry name" value="DUF1501"/>
</dbReference>
<dbReference type="SUPFAM" id="SSF53649">
    <property type="entry name" value="Alkaline phosphatase-like"/>
    <property type="match status" value="1"/>
</dbReference>
<evidence type="ECO:0000313" key="1">
    <source>
        <dbReference type="EMBL" id="CAI8006395.1"/>
    </source>
</evidence>
<dbReference type="EMBL" id="CASHTH010000683">
    <property type="protein sequence ID" value="CAI8006395.1"/>
    <property type="molecule type" value="Genomic_DNA"/>
</dbReference>
<dbReference type="PANTHER" id="PTHR43737">
    <property type="entry name" value="BLL7424 PROTEIN"/>
    <property type="match status" value="1"/>
</dbReference>